<accession>A0A8J2RSI8</accession>
<dbReference type="Proteomes" id="UP000789390">
    <property type="component" value="Unassembled WGS sequence"/>
</dbReference>
<reference evidence="2" key="1">
    <citation type="submission" date="2021-11" db="EMBL/GenBank/DDBJ databases">
        <authorList>
            <person name="Schell T."/>
        </authorList>
    </citation>
    <scope>NUCLEOTIDE SEQUENCE</scope>
    <source>
        <strain evidence="2">M5</strain>
    </source>
</reference>
<feature type="region of interest" description="Disordered" evidence="1">
    <location>
        <begin position="1"/>
        <end position="38"/>
    </location>
</feature>
<proteinExistence type="predicted"/>
<comment type="caution">
    <text evidence="2">The sequence shown here is derived from an EMBL/GenBank/DDBJ whole genome shotgun (WGS) entry which is preliminary data.</text>
</comment>
<protein>
    <submittedName>
        <fullName evidence="2">Uncharacterized protein</fullName>
    </submittedName>
</protein>
<keyword evidence="3" id="KW-1185">Reference proteome</keyword>
<name>A0A8J2RSI8_9CRUS</name>
<organism evidence="2 3">
    <name type="scientific">Daphnia galeata</name>
    <dbReference type="NCBI Taxonomy" id="27404"/>
    <lineage>
        <taxon>Eukaryota</taxon>
        <taxon>Metazoa</taxon>
        <taxon>Ecdysozoa</taxon>
        <taxon>Arthropoda</taxon>
        <taxon>Crustacea</taxon>
        <taxon>Branchiopoda</taxon>
        <taxon>Diplostraca</taxon>
        <taxon>Cladocera</taxon>
        <taxon>Anomopoda</taxon>
        <taxon>Daphniidae</taxon>
        <taxon>Daphnia</taxon>
    </lineage>
</organism>
<sequence length="261" mass="30522">MEAGEEEDTIENVEEENVEEEEEEEKEEESVKETTLEQLQSEVKELRGQLAELETEKEALMKKTRSLEDQQVKNWKWIQDATKFSGISVEKCSAKACTFQFHPMYKSINYQAYAMKVKFTEKGYEIGKCYLPESIDLSDLDNTKPLDRLVWDVSIMVDSFVNRQQQIKELEKEFEGNADRTITFTEDTLKVMLRVRVSDDSNATFFLCIQLNYLADLILPNDVSLEFEGKKDFTDEDMEEFEIHCNPFFNLPLLTAFREAF</sequence>
<dbReference type="OrthoDB" id="6344550at2759"/>
<evidence type="ECO:0000256" key="1">
    <source>
        <dbReference type="SAM" id="MobiDB-lite"/>
    </source>
</evidence>
<feature type="compositionally biased region" description="Acidic residues" evidence="1">
    <location>
        <begin position="1"/>
        <end position="28"/>
    </location>
</feature>
<evidence type="ECO:0000313" key="2">
    <source>
        <dbReference type="EMBL" id="CAH0102011.1"/>
    </source>
</evidence>
<dbReference type="AlphaFoldDB" id="A0A8J2RSI8"/>
<dbReference type="EMBL" id="CAKKLH010000070">
    <property type="protein sequence ID" value="CAH0102011.1"/>
    <property type="molecule type" value="Genomic_DNA"/>
</dbReference>
<evidence type="ECO:0000313" key="3">
    <source>
        <dbReference type="Proteomes" id="UP000789390"/>
    </source>
</evidence>
<gene>
    <name evidence="2" type="ORF">DGAL_LOCUS4385</name>
</gene>